<protein>
    <recommendedName>
        <fullName evidence="3">KEOPS complex Pcc1-like subunit</fullName>
    </recommendedName>
</protein>
<reference evidence="2" key="2">
    <citation type="submission" date="2020-03" db="EMBL/GenBank/DDBJ databases">
        <title>Complete Genome Sequences of Extremely Thermoacidophilic, Metal-Mobilizing Type-Strain Members of the Archaeal Family Sulfolobaceae: Acidianus brierleyi DSM-1651T, Acidianus sulfidivorans DSM-18786T, Metallosphaera hakonensis DSM-7519T, and Metallosphaera prunae DSM-10039T.</title>
        <authorList>
            <person name="Counts J.A."/>
            <person name="Kelly R.M."/>
        </authorList>
    </citation>
    <scope>NUCLEOTIDE SEQUENCE [LARGE SCALE GENOMIC DNA]</scope>
    <source>
        <strain evidence="2">HO1-1</strain>
    </source>
</reference>
<name>A0A2U9IWW9_9CREN</name>
<dbReference type="Proteomes" id="UP000247586">
    <property type="component" value="Chromosome"/>
</dbReference>
<evidence type="ECO:0000313" key="1">
    <source>
        <dbReference type="EMBL" id="AWS00602.1"/>
    </source>
</evidence>
<evidence type="ECO:0000313" key="2">
    <source>
        <dbReference type="Proteomes" id="UP000247586"/>
    </source>
</evidence>
<dbReference type="EMBL" id="CP029287">
    <property type="protein sequence ID" value="AWS00602.1"/>
    <property type="molecule type" value="Genomic_DNA"/>
</dbReference>
<accession>A0A2U9IWW9</accession>
<dbReference type="KEGG" id="mhk:DFR87_06565"/>
<keyword evidence="2" id="KW-1185">Reference proteome</keyword>
<gene>
    <name evidence="1" type="ORF">DFR87_06565</name>
</gene>
<sequence length="81" mass="9124">MMTTINISLDGFDENIKDLLRKVLLIEDNDKPYVSISSDTISISCDAISRCRAIMNSYIFWIYTVLSTLNEVNKNGGKNTS</sequence>
<dbReference type="STRING" id="1293036.GCA_001315825_01888"/>
<evidence type="ECO:0008006" key="3">
    <source>
        <dbReference type="Google" id="ProtNLM"/>
    </source>
</evidence>
<organism evidence="1 2">
    <name type="scientific">Metallosphaera hakonensis JCM 8857 = DSM 7519</name>
    <dbReference type="NCBI Taxonomy" id="1293036"/>
    <lineage>
        <taxon>Archaea</taxon>
        <taxon>Thermoproteota</taxon>
        <taxon>Thermoprotei</taxon>
        <taxon>Sulfolobales</taxon>
        <taxon>Sulfolobaceae</taxon>
        <taxon>Metallosphaera</taxon>
    </lineage>
</organism>
<proteinExistence type="predicted"/>
<reference evidence="2" key="3">
    <citation type="submission" date="2020-03" db="EMBL/GenBank/DDBJ databases">
        <title>Sequencing and Assembly of Multiple Reported Metal-Biooxidizing Members of the Extremely Thermoacidophilic Archaeal Family Sulfolobaceae.</title>
        <authorList>
            <person name="Counts J.A."/>
            <person name="Kelly R.M."/>
        </authorList>
    </citation>
    <scope>NUCLEOTIDE SEQUENCE [LARGE SCALE GENOMIC DNA]</scope>
    <source>
        <strain evidence="2">HO1-1</strain>
    </source>
</reference>
<reference evidence="1 2" key="1">
    <citation type="submission" date="2018-05" db="EMBL/GenBank/DDBJ databases">
        <title>Complete Genome Sequences of Extremely Thermoacidophilic, Metal-Mobilizing Type-Strain Members of the Archaeal Family Sulfolobaceae: Acidianus brierleyi DSM-1651T, Acidianus sulfidivorans DSM-18786T, Metallosphaera hakonensis DSM-7519T, and Metallosphaera prunae DSM-10039T.</title>
        <authorList>
            <person name="Counts J.A."/>
            <person name="Kelly R.M."/>
        </authorList>
    </citation>
    <scope>NUCLEOTIDE SEQUENCE [LARGE SCALE GENOMIC DNA]</scope>
    <source>
        <strain evidence="1 2">HO1-1</strain>
    </source>
</reference>
<dbReference type="AlphaFoldDB" id="A0A2U9IWW9"/>